<feature type="region of interest" description="Disordered" evidence="1">
    <location>
        <begin position="82"/>
        <end position="110"/>
    </location>
</feature>
<sequence>MISSTGRTPFVRGCLLAICVYLLADVAKGNYLDRLPLKRDLSYNWWMVRPFVRFGKRSDGIRRDLSNPWMVRPFVRFGKRSDGIQQDLSHPSLATEIRPTTLPSQFSNRK</sequence>
<dbReference type="WBParaSite" id="PSAMB.scaffold595size46274.g7277.t1">
    <property type="protein sequence ID" value="PSAMB.scaffold595size46274.g7277.t1"/>
    <property type="gene ID" value="PSAMB.scaffold595size46274.g7277"/>
</dbReference>
<dbReference type="Proteomes" id="UP000887566">
    <property type="component" value="Unplaced"/>
</dbReference>
<proteinExistence type="predicted"/>
<feature type="compositionally biased region" description="Polar residues" evidence="1">
    <location>
        <begin position="101"/>
        <end position="110"/>
    </location>
</feature>
<evidence type="ECO:0000256" key="1">
    <source>
        <dbReference type="SAM" id="MobiDB-lite"/>
    </source>
</evidence>
<evidence type="ECO:0000313" key="2">
    <source>
        <dbReference type="Proteomes" id="UP000887566"/>
    </source>
</evidence>
<protein>
    <submittedName>
        <fullName evidence="3">Uncharacterized protein</fullName>
    </submittedName>
</protein>
<reference evidence="3" key="1">
    <citation type="submission" date="2022-11" db="UniProtKB">
        <authorList>
            <consortium name="WormBaseParasite"/>
        </authorList>
    </citation>
    <scope>IDENTIFICATION</scope>
</reference>
<accession>A0A914X461</accession>
<organism evidence="2 3">
    <name type="scientific">Plectus sambesii</name>
    <dbReference type="NCBI Taxonomy" id="2011161"/>
    <lineage>
        <taxon>Eukaryota</taxon>
        <taxon>Metazoa</taxon>
        <taxon>Ecdysozoa</taxon>
        <taxon>Nematoda</taxon>
        <taxon>Chromadorea</taxon>
        <taxon>Plectida</taxon>
        <taxon>Plectina</taxon>
        <taxon>Plectoidea</taxon>
        <taxon>Plectidae</taxon>
        <taxon>Plectus</taxon>
    </lineage>
</organism>
<name>A0A914X461_9BILA</name>
<dbReference type="AlphaFoldDB" id="A0A914X461"/>
<keyword evidence="2" id="KW-1185">Reference proteome</keyword>
<evidence type="ECO:0000313" key="3">
    <source>
        <dbReference type="WBParaSite" id="PSAMB.scaffold595size46274.g7277.t1"/>
    </source>
</evidence>